<dbReference type="Pfam" id="PF00532">
    <property type="entry name" value="Peripla_BP_1"/>
    <property type="match status" value="1"/>
</dbReference>
<dbReference type="Pfam" id="PF00356">
    <property type="entry name" value="LacI"/>
    <property type="match status" value="1"/>
</dbReference>
<dbReference type="InterPro" id="IPR010982">
    <property type="entry name" value="Lambda_DNA-bd_dom_sf"/>
</dbReference>
<dbReference type="PROSITE" id="PS50932">
    <property type="entry name" value="HTH_LACI_2"/>
    <property type="match status" value="1"/>
</dbReference>
<evidence type="ECO:0000313" key="6">
    <source>
        <dbReference type="Proteomes" id="UP000070452"/>
    </source>
</evidence>
<feature type="domain" description="HTH lacI-type" evidence="4">
    <location>
        <begin position="2"/>
        <end position="56"/>
    </location>
</feature>
<name>A0A132P4D2_ENTFC</name>
<evidence type="ECO:0000256" key="2">
    <source>
        <dbReference type="ARBA" id="ARBA00023125"/>
    </source>
</evidence>
<dbReference type="RefSeq" id="WP_002297681.1">
    <property type="nucleotide sequence ID" value="NZ_CABGND010000004.1"/>
</dbReference>
<dbReference type="PATRIC" id="fig|1352.771.peg.2181"/>
<evidence type="ECO:0000313" key="5">
    <source>
        <dbReference type="EMBL" id="KWX17166.1"/>
    </source>
</evidence>
<dbReference type="CDD" id="cd01392">
    <property type="entry name" value="HTH_LacI"/>
    <property type="match status" value="1"/>
</dbReference>
<sequence length="307" mass="34793">MANIRDIAKLTGYSVSTISRVINGHPYVDEEKRKEILAVMKEVDYIPNANARQLSYGKTKSIGVILPYTNHPYFDQLISGIIEAAFDYDYKVTLLPTGYQKEKERRYLEEFAAKAFDGLIITSRANTLDDLLAYQKYGPLVFCEEIKGKQASCVFIDREQSITEGLTYLKQQGIKQLGITLGRSGRLSYNSKITLQLCHRLFPSFDESLVFWDCIDAEKGKQAGFFFKELGVDGVFTNSDMVAAGILQSYLQDKTPVVIGRDNLLISELLGFPTIDHHLEACGEMAFQLFLTEKKDKVKIPYTFIQR</sequence>
<gene>
    <name evidence="5" type="ORF">AWT83_01070</name>
</gene>
<dbReference type="PANTHER" id="PTHR30146">
    <property type="entry name" value="LACI-RELATED TRANSCRIPTIONAL REPRESSOR"/>
    <property type="match status" value="1"/>
</dbReference>
<dbReference type="Proteomes" id="UP000070452">
    <property type="component" value="Unassembled WGS sequence"/>
</dbReference>
<reference evidence="5 6" key="1">
    <citation type="submission" date="2016-01" db="EMBL/GenBank/DDBJ databases">
        <title>Molecular Mechanisms for transfer of large genomic segments between Enterococcus faecium strains.</title>
        <authorList>
            <person name="Garcia-Solache M.A."/>
            <person name="Lebreton F."/>
            <person name="Mclaughlin R.E."/>
            <person name="Whiteaker J.D."/>
            <person name="Gilmore M.S."/>
            <person name="Rice L.B."/>
        </authorList>
    </citation>
    <scope>NUCLEOTIDE SEQUENCE [LARGE SCALE GENOMIC DNA]</scope>
    <source>
        <strain evidence="5 6">D344RRF x C68</strain>
    </source>
</reference>
<keyword evidence="2" id="KW-0238">DNA-binding</keyword>
<evidence type="ECO:0000259" key="4">
    <source>
        <dbReference type="PROSITE" id="PS50932"/>
    </source>
</evidence>
<dbReference type="Gene3D" id="1.10.260.40">
    <property type="entry name" value="lambda repressor-like DNA-binding domains"/>
    <property type="match status" value="1"/>
</dbReference>
<evidence type="ECO:0000256" key="1">
    <source>
        <dbReference type="ARBA" id="ARBA00023015"/>
    </source>
</evidence>
<keyword evidence="3" id="KW-0804">Transcription</keyword>
<dbReference type="GO" id="GO:0000976">
    <property type="term" value="F:transcription cis-regulatory region binding"/>
    <property type="evidence" value="ECO:0007669"/>
    <property type="project" value="TreeGrafter"/>
</dbReference>
<dbReference type="CDD" id="cd06286">
    <property type="entry name" value="PBP1_CcpB-like"/>
    <property type="match status" value="1"/>
</dbReference>
<comment type="caution">
    <text evidence="5">The sequence shown here is derived from an EMBL/GenBank/DDBJ whole genome shotgun (WGS) entry which is preliminary data.</text>
</comment>
<dbReference type="InterPro" id="IPR001761">
    <property type="entry name" value="Peripla_BP/Lac1_sug-bd_dom"/>
</dbReference>
<accession>A0A132P4D2</accession>
<evidence type="ECO:0000256" key="3">
    <source>
        <dbReference type="ARBA" id="ARBA00023163"/>
    </source>
</evidence>
<dbReference type="Gene3D" id="3.40.50.2300">
    <property type="match status" value="2"/>
</dbReference>
<dbReference type="PANTHER" id="PTHR30146:SF105">
    <property type="entry name" value="CATABOLITE CONTROL PROTEIN B"/>
    <property type="match status" value="1"/>
</dbReference>
<dbReference type="SMART" id="SM00354">
    <property type="entry name" value="HTH_LACI"/>
    <property type="match status" value="1"/>
</dbReference>
<proteinExistence type="predicted"/>
<keyword evidence="1" id="KW-0805">Transcription regulation</keyword>
<dbReference type="InterPro" id="IPR028082">
    <property type="entry name" value="Peripla_BP_I"/>
</dbReference>
<protein>
    <submittedName>
        <fullName evidence="5">LacI family transcriptional regulator</fullName>
    </submittedName>
</protein>
<dbReference type="InterPro" id="IPR000843">
    <property type="entry name" value="HTH_LacI"/>
</dbReference>
<dbReference type="SUPFAM" id="SSF47413">
    <property type="entry name" value="lambda repressor-like DNA-binding domains"/>
    <property type="match status" value="1"/>
</dbReference>
<dbReference type="SUPFAM" id="SSF53822">
    <property type="entry name" value="Periplasmic binding protein-like I"/>
    <property type="match status" value="1"/>
</dbReference>
<dbReference type="EMBL" id="LRHK01000001">
    <property type="protein sequence ID" value="KWX17166.1"/>
    <property type="molecule type" value="Genomic_DNA"/>
</dbReference>
<dbReference type="AlphaFoldDB" id="A0A132P4D2"/>
<dbReference type="GO" id="GO:0003700">
    <property type="term" value="F:DNA-binding transcription factor activity"/>
    <property type="evidence" value="ECO:0007669"/>
    <property type="project" value="TreeGrafter"/>
</dbReference>
<organism evidence="5 6">
    <name type="scientific">Enterococcus faecium</name>
    <name type="common">Streptococcus faecium</name>
    <dbReference type="NCBI Taxonomy" id="1352"/>
    <lineage>
        <taxon>Bacteria</taxon>
        <taxon>Bacillati</taxon>
        <taxon>Bacillota</taxon>
        <taxon>Bacilli</taxon>
        <taxon>Lactobacillales</taxon>
        <taxon>Enterococcaceae</taxon>
        <taxon>Enterococcus</taxon>
    </lineage>
</organism>